<proteinExistence type="inferred from homology"/>
<keyword evidence="2" id="KW-0813">Transport</keyword>
<keyword evidence="7" id="KW-1185">Reference proteome</keyword>
<dbReference type="Proteomes" id="UP000626210">
    <property type="component" value="Unassembled WGS sequence"/>
</dbReference>
<dbReference type="SUPFAM" id="SSF53850">
    <property type="entry name" value="Periplasmic binding protein-like II"/>
    <property type="match status" value="1"/>
</dbReference>
<dbReference type="RefSeq" id="WP_189686457.1">
    <property type="nucleotide sequence ID" value="NZ_BMYK01000004.1"/>
</dbReference>
<evidence type="ECO:0000256" key="4">
    <source>
        <dbReference type="SAM" id="SignalP"/>
    </source>
</evidence>
<organism evidence="6 7">
    <name type="scientific">Pseudorhodoferax aquiterrae</name>
    <dbReference type="NCBI Taxonomy" id="747304"/>
    <lineage>
        <taxon>Bacteria</taxon>
        <taxon>Pseudomonadati</taxon>
        <taxon>Pseudomonadota</taxon>
        <taxon>Betaproteobacteria</taxon>
        <taxon>Burkholderiales</taxon>
        <taxon>Comamonadaceae</taxon>
    </lineage>
</organism>
<dbReference type="SMART" id="SM00062">
    <property type="entry name" value="PBPb"/>
    <property type="match status" value="1"/>
</dbReference>
<feature type="chain" id="PRO_5047322795" evidence="4">
    <location>
        <begin position="23"/>
        <end position="302"/>
    </location>
</feature>
<dbReference type="InterPro" id="IPR051455">
    <property type="entry name" value="Bact_solute-bind_prot3"/>
</dbReference>
<evidence type="ECO:0000313" key="7">
    <source>
        <dbReference type="Proteomes" id="UP000626210"/>
    </source>
</evidence>
<dbReference type="PANTHER" id="PTHR30085:SF2">
    <property type="entry name" value="GLUTAMATE_ASPARTATE IMPORT SOLUTE-BINDING PROTEIN"/>
    <property type="match status" value="1"/>
</dbReference>
<comment type="similarity">
    <text evidence="1">Belongs to the bacterial solute-binding protein 3 family.</text>
</comment>
<dbReference type="InterPro" id="IPR001638">
    <property type="entry name" value="Solute-binding_3/MltF_N"/>
</dbReference>
<protein>
    <submittedName>
        <fullName evidence="6">Amino acid ABC transporter substrate-binding protein</fullName>
    </submittedName>
</protein>
<sequence length="302" mass="33018">MFDWTRTAFAVALCAGALAAQAQQPPQATLAKVAQTGTIQLSYRESSVPFSYLAGGQPIGFGVDICDRIVEAVKARTGRADLKVVRMPVTSANRIPLVVNGTVDLECGSTTNNVARREQVEFAVNYFYTGTRLMVKKGAGIQGLADLKGRKLATTTGTTNLQVLRKYLKDHDQDTELLTSKDHADGALLAETGRVDAYAMDDILLYGLIANAKNPSEWAVVGEPLQVEPYAIMLRKNDPEFKRLVDDALVALMKSGEFEKLYDKWFQQPIAPRQVALGVPMSAELRRNLREFSDRPAASPAP</sequence>
<evidence type="ECO:0000256" key="1">
    <source>
        <dbReference type="ARBA" id="ARBA00010333"/>
    </source>
</evidence>
<dbReference type="Gene3D" id="3.40.190.10">
    <property type="entry name" value="Periplasmic binding protein-like II"/>
    <property type="match status" value="2"/>
</dbReference>
<feature type="domain" description="Solute-binding protein family 3/N-terminal" evidence="5">
    <location>
        <begin position="38"/>
        <end position="269"/>
    </location>
</feature>
<dbReference type="CDD" id="cd13688">
    <property type="entry name" value="PBP2_GltI_DEBP"/>
    <property type="match status" value="1"/>
</dbReference>
<keyword evidence="3 4" id="KW-0732">Signal</keyword>
<feature type="signal peptide" evidence="4">
    <location>
        <begin position="1"/>
        <end position="22"/>
    </location>
</feature>
<reference evidence="7" key="1">
    <citation type="journal article" date="2019" name="Int. J. Syst. Evol. Microbiol.">
        <title>The Global Catalogue of Microorganisms (GCM) 10K type strain sequencing project: providing services to taxonomists for standard genome sequencing and annotation.</title>
        <authorList>
            <consortium name="The Broad Institute Genomics Platform"/>
            <consortium name="The Broad Institute Genome Sequencing Center for Infectious Disease"/>
            <person name="Wu L."/>
            <person name="Ma J."/>
        </authorList>
    </citation>
    <scope>NUCLEOTIDE SEQUENCE [LARGE SCALE GENOMIC DNA]</scope>
    <source>
        <strain evidence="7">KCTC 23314</strain>
    </source>
</reference>
<evidence type="ECO:0000256" key="2">
    <source>
        <dbReference type="ARBA" id="ARBA00022448"/>
    </source>
</evidence>
<name>A0ABQ3FYT1_9BURK</name>
<evidence type="ECO:0000256" key="3">
    <source>
        <dbReference type="ARBA" id="ARBA00022729"/>
    </source>
</evidence>
<comment type="caution">
    <text evidence="6">The sequence shown here is derived from an EMBL/GenBank/DDBJ whole genome shotgun (WGS) entry which is preliminary data.</text>
</comment>
<evidence type="ECO:0000313" key="6">
    <source>
        <dbReference type="EMBL" id="GHC76981.1"/>
    </source>
</evidence>
<accession>A0ABQ3FYT1</accession>
<evidence type="ECO:0000259" key="5">
    <source>
        <dbReference type="SMART" id="SM00062"/>
    </source>
</evidence>
<dbReference type="Pfam" id="PF00497">
    <property type="entry name" value="SBP_bac_3"/>
    <property type="match status" value="1"/>
</dbReference>
<dbReference type="PANTHER" id="PTHR30085">
    <property type="entry name" value="AMINO ACID ABC TRANSPORTER PERMEASE"/>
    <property type="match status" value="1"/>
</dbReference>
<dbReference type="EMBL" id="BMYK01000004">
    <property type="protein sequence ID" value="GHC76981.1"/>
    <property type="molecule type" value="Genomic_DNA"/>
</dbReference>
<gene>
    <name evidence="6" type="ORF">GCM10007320_16180</name>
</gene>